<protein>
    <submittedName>
        <fullName evidence="2">Membrane protein</fullName>
    </submittedName>
</protein>
<gene>
    <name evidence="2" type="ORF">XV92_10420</name>
</gene>
<keyword evidence="1" id="KW-0812">Transmembrane</keyword>
<organism evidence="2 3">
    <name type="scientific">Vibrio metoecus</name>
    <dbReference type="NCBI Taxonomy" id="1481663"/>
    <lineage>
        <taxon>Bacteria</taxon>
        <taxon>Pseudomonadati</taxon>
        <taxon>Pseudomonadota</taxon>
        <taxon>Gammaproteobacteria</taxon>
        <taxon>Vibrionales</taxon>
        <taxon>Vibrionaceae</taxon>
        <taxon>Vibrio</taxon>
    </lineage>
</organism>
<comment type="caution">
    <text evidence="2">The sequence shown here is derived from an EMBL/GenBank/DDBJ whole genome shotgun (WGS) entry which is preliminary data.</text>
</comment>
<evidence type="ECO:0000313" key="2">
    <source>
        <dbReference type="EMBL" id="KQB01034.1"/>
    </source>
</evidence>
<keyword evidence="1" id="KW-0472">Membrane</keyword>
<dbReference type="Proteomes" id="UP000050491">
    <property type="component" value="Unassembled WGS sequence"/>
</dbReference>
<accession>A0A0Q0QD05</accession>
<proteinExistence type="predicted"/>
<feature type="transmembrane region" description="Helical" evidence="1">
    <location>
        <begin position="50"/>
        <end position="71"/>
    </location>
</feature>
<evidence type="ECO:0000313" key="3">
    <source>
        <dbReference type="Proteomes" id="UP000050491"/>
    </source>
</evidence>
<sequence>MSGVEMPLKEPESWTQLQSIGLALMAIWGGLVTYIIDIRKKNRPFRWVEALMQIIVSGFAGALCALAAMYFEWPQELAGFACGISGYAGSRILAIFERKFISSISNQP</sequence>
<dbReference type="Pfam" id="PF16083">
    <property type="entry name" value="Phage_holin_3_3"/>
    <property type="match status" value="1"/>
</dbReference>
<dbReference type="AlphaFoldDB" id="A0A0Q0QD05"/>
<dbReference type="EMBL" id="LBGP01000013">
    <property type="protein sequence ID" value="KQB01034.1"/>
    <property type="molecule type" value="Genomic_DNA"/>
</dbReference>
<feature type="transmembrane region" description="Helical" evidence="1">
    <location>
        <begin position="20"/>
        <end position="38"/>
    </location>
</feature>
<evidence type="ECO:0000256" key="1">
    <source>
        <dbReference type="SAM" id="Phobius"/>
    </source>
</evidence>
<dbReference type="PATRIC" id="fig|1481663.10.peg.2789"/>
<dbReference type="InterPro" id="IPR032126">
    <property type="entry name" value="LydA_holin"/>
</dbReference>
<reference evidence="2 3" key="1">
    <citation type="journal article" date="2015" name="Genome Biol. Evol.">
        <title>The Dynamics of Genetic Interactions between Vibrio metoecus and Vibrio cholerae, Two Close Relatives Co-Occurring in the Environment.</title>
        <authorList>
            <person name="Orata F.D."/>
            <person name="Kirchberger P.C."/>
            <person name="Meheust R."/>
            <person name="Barlow E.J."/>
            <person name="Tarr C.L."/>
            <person name="Boucher Y."/>
        </authorList>
    </citation>
    <scope>NUCLEOTIDE SEQUENCE [LARGE SCALE GENOMIC DNA]</scope>
    <source>
        <strain evidence="2 3">YB5B04</strain>
    </source>
</reference>
<name>A0A0Q0QD05_VIBMT</name>
<keyword evidence="1" id="KW-1133">Transmembrane helix</keyword>